<dbReference type="GO" id="GO:0005829">
    <property type="term" value="C:cytosol"/>
    <property type="evidence" value="ECO:0007669"/>
    <property type="project" value="TreeGrafter"/>
</dbReference>
<keyword evidence="7" id="KW-1185">Reference proteome</keyword>
<reference evidence="6 7" key="1">
    <citation type="submission" date="2017-11" db="EMBL/GenBank/DDBJ databases">
        <title>Genome sequence of Mesoplasma corruscae ELCA-2 (ATCC 49579).</title>
        <authorList>
            <person name="Lo W.-S."/>
            <person name="Kuo C.-H."/>
        </authorList>
    </citation>
    <scope>NUCLEOTIDE SEQUENCE [LARGE SCALE GENOMIC DNA]</scope>
    <source>
        <strain evidence="6 7">ELCA-2</strain>
    </source>
</reference>
<evidence type="ECO:0000259" key="5">
    <source>
        <dbReference type="Pfam" id="PF08125"/>
    </source>
</evidence>
<dbReference type="PRINTS" id="PR00084">
    <property type="entry name" value="MTLDHDRGNASE"/>
</dbReference>
<dbReference type="OrthoDB" id="271711at2"/>
<dbReference type="GO" id="GO:0008926">
    <property type="term" value="F:mannitol-1-phosphate 5-dehydrogenase activity"/>
    <property type="evidence" value="ECO:0007669"/>
    <property type="project" value="UniProtKB-EC"/>
</dbReference>
<accession>A0A2S5RHM4</accession>
<organism evidence="6 7">
    <name type="scientific">Mesoplasma corruscae</name>
    <dbReference type="NCBI Taxonomy" id="216874"/>
    <lineage>
        <taxon>Bacteria</taxon>
        <taxon>Bacillati</taxon>
        <taxon>Mycoplasmatota</taxon>
        <taxon>Mollicutes</taxon>
        <taxon>Entomoplasmatales</taxon>
        <taxon>Entomoplasmataceae</taxon>
        <taxon>Mesoplasma</taxon>
    </lineage>
</organism>
<dbReference type="Pfam" id="PF01232">
    <property type="entry name" value="Mannitol_dh"/>
    <property type="match status" value="1"/>
</dbReference>
<evidence type="ECO:0000256" key="2">
    <source>
        <dbReference type="ARBA" id="ARBA00023027"/>
    </source>
</evidence>
<evidence type="ECO:0000313" key="7">
    <source>
        <dbReference type="Proteomes" id="UP000239785"/>
    </source>
</evidence>
<evidence type="ECO:0000313" key="6">
    <source>
        <dbReference type="EMBL" id="PPE06645.1"/>
    </source>
</evidence>
<dbReference type="RefSeq" id="WP_104207822.1">
    <property type="nucleotide sequence ID" value="NZ_PHNF01000001.1"/>
</dbReference>
<evidence type="ECO:0000256" key="3">
    <source>
        <dbReference type="ARBA" id="ARBA00048615"/>
    </source>
</evidence>
<dbReference type="SUPFAM" id="SSF48179">
    <property type="entry name" value="6-phosphogluconate dehydrogenase C-terminal domain-like"/>
    <property type="match status" value="1"/>
</dbReference>
<gene>
    <name evidence="6" type="primary">mtlD</name>
    <name evidence="6" type="ORF">MCORR_v1c02760</name>
</gene>
<keyword evidence="1" id="KW-0560">Oxidoreductase</keyword>
<feature type="domain" description="Mannitol dehydrogenase N-terminal" evidence="4">
    <location>
        <begin position="1"/>
        <end position="189"/>
    </location>
</feature>
<dbReference type="InterPro" id="IPR036291">
    <property type="entry name" value="NAD(P)-bd_dom_sf"/>
</dbReference>
<name>A0A2S5RHM4_9MOLU</name>
<dbReference type="Proteomes" id="UP000239785">
    <property type="component" value="Unassembled WGS sequence"/>
</dbReference>
<comment type="caution">
    <text evidence="6">The sequence shown here is derived from an EMBL/GenBank/DDBJ whole genome shotgun (WGS) entry which is preliminary data.</text>
</comment>
<dbReference type="PANTHER" id="PTHR30524">
    <property type="entry name" value="MANNITOL-1-PHOSPHATE 5-DEHYDROGENASE"/>
    <property type="match status" value="1"/>
</dbReference>
<dbReference type="PANTHER" id="PTHR30524:SF0">
    <property type="entry name" value="ALTRONATE OXIDOREDUCTASE-RELATED"/>
    <property type="match status" value="1"/>
</dbReference>
<dbReference type="InterPro" id="IPR013131">
    <property type="entry name" value="Mannitol_DH_N"/>
</dbReference>
<comment type="catalytic activity">
    <reaction evidence="3">
        <text>D-mannitol 1-phosphate + NAD(+) = beta-D-fructose 6-phosphate + NADH + H(+)</text>
        <dbReference type="Rhea" id="RHEA:19661"/>
        <dbReference type="ChEBI" id="CHEBI:15378"/>
        <dbReference type="ChEBI" id="CHEBI:57540"/>
        <dbReference type="ChEBI" id="CHEBI:57634"/>
        <dbReference type="ChEBI" id="CHEBI:57945"/>
        <dbReference type="ChEBI" id="CHEBI:61381"/>
        <dbReference type="EC" id="1.1.1.17"/>
    </reaction>
</comment>
<dbReference type="Pfam" id="PF08125">
    <property type="entry name" value="Mannitol_dh_C"/>
    <property type="match status" value="1"/>
</dbReference>
<evidence type="ECO:0000256" key="1">
    <source>
        <dbReference type="ARBA" id="ARBA00023002"/>
    </source>
</evidence>
<dbReference type="EMBL" id="PHNF01000001">
    <property type="protein sequence ID" value="PPE06645.1"/>
    <property type="molecule type" value="Genomic_DNA"/>
</dbReference>
<dbReference type="Gene3D" id="1.10.1040.10">
    <property type="entry name" value="N-(1-d-carboxylethyl)-l-norvaline Dehydrogenase, domain 2"/>
    <property type="match status" value="1"/>
</dbReference>
<dbReference type="InterPro" id="IPR000669">
    <property type="entry name" value="Mannitol_DH"/>
</dbReference>
<dbReference type="GO" id="GO:0019592">
    <property type="term" value="P:mannitol catabolic process"/>
    <property type="evidence" value="ECO:0007669"/>
    <property type="project" value="TreeGrafter"/>
</dbReference>
<sequence>MNIVHIGAGNIGKGFILPVLKDNNKNINFTFLDVNQQVIDDLKKTKMVSLTYLNKLKNVNKNYIIENALTLNEIFEPQNTNLLNNIDLITISIGKENLIKLKPWFEKLAEKLTKKIIVMCCENGNKVSSFFKDKVFEKETQKKFFFVDCVVDRIIPISKLKNAKSLNVEEYYSWIYDANQWPGDVPKLSGLKTSKNIDFEVSKKLYMLNSLHCSLAWYIYKNDKFKSISTIYNALQNSEVLLFTEKYLDECISILEHKFHADAKELKSYAISIIKRFMNKKVDDDLHRVARNTLSKLKTDDRISPMILYAIKYSLNCETIYMSFLNGINYYLSENETNVEIKDNNEILNFCSTNLNFSINEINALKKYIIN</sequence>
<proteinExistence type="predicted"/>
<evidence type="ECO:0000259" key="4">
    <source>
        <dbReference type="Pfam" id="PF01232"/>
    </source>
</evidence>
<dbReference type="SUPFAM" id="SSF51735">
    <property type="entry name" value="NAD(P)-binding Rossmann-fold domains"/>
    <property type="match status" value="1"/>
</dbReference>
<feature type="domain" description="Mannitol dehydrogenase C-terminal" evidence="5">
    <location>
        <begin position="202"/>
        <end position="344"/>
    </location>
</feature>
<dbReference type="InterPro" id="IPR013328">
    <property type="entry name" value="6PGD_dom2"/>
</dbReference>
<dbReference type="InterPro" id="IPR013118">
    <property type="entry name" value="Mannitol_DH_C"/>
</dbReference>
<dbReference type="AlphaFoldDB" id="A0A2S5RHM4"/>
<dbReference type="InterPro" id="IPR008927">
    <property type="entry name" value="6-PGluconate_DH-like_C_sf"/>
</dbReference>
<dbReference type="Gene3D" id="3.40.50.720">
    <property type="entry name" value="NAD(P)-binding Rossmann-like Domain"/>
    <property type="match status" value="1"/>
</dbReference>
<keyword evidence="2" id="KW-0520">NAD</keyword>
<protein>
    <submittedName>
        <fullName evidence="6">Mannitol-1-phosphate 5-dehydrogenase</fullName>
    </submittedName>
</protein>